<keyword evidence="6" id="KW-1185">Reference proteome</keyword>
<feature type="region of interest" description="Disordered" evidence="4">
    <location>
        <begin position="343"/>
        <end position="380"/>
    </location>
</feature>
<feature type="compositionally biased region" description="Basic residues" evidence="4">
    <location>
        <begin position="563"/>
        <end position="576"/>
    </location>
</feature>
<reference evidence="5" key="1">
    <citation type="journal article" date="2020" name="Stud. Mycol.">
        <title>101 Dothideomycetes genomes: a test case for predicting lifestyles and emergence of pathogens.</title>
        <authorList>
            <person name="Haridas S."/>
            <person name="Albert R."/>
            <person name="Binder M."/>
            <person name="Bloem J."/>
            <person name="Labutti K."/>
            <person name="Salamov A."/>
            <person name="Andreopoulos B."/>
            <person name="Baker S."/>
            <person name="Barry K."/>
            <person name="Bills G."/>
            <person name="Bluhm B."/>
            <person name="Cannon C."/>
            <person name="Castanera R."/>
            <person name="Culley D."/>
            <person name="Daum C."/>
            <person name="Ezra D."/>
            <person name="Gonzalez J."/>
            <person name="Henrissat B."/>
            <person name="Kuo A."/>
            <person name="Liang C."/>
            <person name="Lipzen A."/>
            <person name="Lutzoni F."/>
            <person name="Magnuson J."/>
            <person name="Mondo S."/>
            <person name="Nolan M."/>
            <person name="Ohm R."/>
            <person name="Pangilinan J."/>
            <person name="Park H.-J."/>
            <person name="Ramirez L."/>
            <person name="Alfaro M."/>
            <person name="Sun H."/>
            <person name="Tritt A."/>
            <person name="Yoshinaga Y."/>
            <person name="Zwiers L.-H."/>
            <person name="Turgeon B."/>
            <person name="Goodwin S."/>
            <person name="Spatafora J."/>
            <person name="Crous P."/>
            <person name="Grigoriev I."/>
        </authorList>
    </citation>
    <scope>NUCLEOTIDE SEQUENCE</scope>
    <source>
        <strain evidence="5">CBS 262.69</strain>
    </source>
</reference>
<name>A0A6G1I168_9PEZI</name>
<feature type="compositionally biased region" description="Polar residues" evidence="4">
    <location>
        <begin position="347"/>
        <end position="357"/>
    </location>
</feature>
<dbReference type="Proteomes" id="UP000799640">
    <property type="component" value="Unassembled WGS sequence"/>
</dbReference>
<feature type="coiled-coil region" evidence="3">
    <location>
        <begin position="108"/>
        <end position="135"/>
    </location>
</feature>
<dbReference type="OrthoDB" id="312015at2759"/>
<feature type="compositionally biased region" description="Polar residues" evidence="4">
    <location>
        <begin position="424"/>
        <end position="437"/>
    </location>
</feature>
<dbReference type="Pfam" id="PF11559">
    <property type="entry name" value="ADIP"/>
    <property type="match status" value="1"/>
</dbReference>
<keyword evidence="2 3" id="KW-0175">Coiled coil</keyword>
<feature type="region of interest" description="Disordered" evidence="4">
    <location>
        <begin position="478"/>
        <end position="514"/>
    </location>
</feature>
<dbReference type="AlphaFoldDB" id="A0A6G1I168"/>
<sequence length="591" mass="64515">MDSLNLKSASTYLNNLLLARGLLRNGQPIEFARPSKGEGGTEATMAAVINLVHDLVLRRDRDQTTTANLSTAISTTRAEAARTTVALQKATTRTEDLARQLHTAQTAEKAAHRALRAAEASARSLKEEVVRVRASVAQIRAACANDVRKRDVQLQRLKGHLSASQRGNARAGTLTIVPGLMVGREEEGEVGEERAKEDFLTHLSQGLSDENDALIALVRGSVASLRELLGMPENAARGAEVEAPEEGEDVLHALPSSYEALAADMECVLENLRTLLTNPSFVPIEEVAEREEEIVRLREGWEKMEGRWREAIAMMDGWMRRMRDGGEMVNLEEIRMGIRMGEGLGSPNKNAALSQMPQMADHASDDMDEQDDDELHSEDEPVLHDPFDIEVESEEEQVVPEHLVALKEASGNAKSPRKVAFLSPNTVTGASSSTPQDENAPVEEDGLTVSEGAIRLLEHSGQTARLKDSSRPRTAAEALLEYPSETSRLKDSSRKSLKRLSAGAHPEERSPKLSLQEKLNLVEAEAAAVANGLDFASLEPSARPRSREEKEVPGTEAAGATMRRTRIGGRARRRKSTLTPEELERLIGGGM</sequence>
<organism evidence="5 6">
    <name type="scientific">Trichodelitschia bisporula</name>
    <dbReference type="NCBI Taxonomy" id="703511"/>
    <lineage>
        <taxon>Eukaryota</taxon>
        <taxon>Fungi</taxon>
        <taxon>Dikarya</taxon>
        <taxon>Ascomycota</taxon>
        <taxon>Pezizomycotina</taxon>
        <taxon>Dothideomycetes</taxon>
        <taxon>Dothideomycetes incertae sedis</taxon>
        <taxon>Phaeotrichales</taxon>
        <taxon>Phaeotrichaceae</taxon>
        <taxon>Trichodelitschia</taxon>
    </lineage>
</organism>
<evidence type="ECO:0000313" key="5">
    <source>
        <dbReference type="EMBL" id="KAF2401817.1"/>
    </source>
</evidence>
<evidence type="ECO:0000256" key="2">
    <source>
        <dbReference type="ARBA" id="ARBA00023054"/>
    </source>
</evidence>
<feature type="region of interest" description="Disordered" evidence="4">
    <location>
        <begin position="424"/>
        <end position="444"/>
    </location>
</feature>
<gene>
    <name evidence="5" type="ORF">EJ06DRAFT_528968</name>
</gene>
<evidence type="ECO:0000313" key="6">
    <source>
        <dbReference type="Proteomes" id="UP000799640"/>
    </source>
</evidence>
<evidence type="ECO:0000256" key="3">
    <source>
        <dbReference type="SAM" id="Coils"/>
    </source>
</evidence>
<feature type="compositionally biased region" description="Acidic residues" evidence="4">
    <location>
        <begin position="366"/>
        <end position="377"/>
    </location>
</feature>
<feature type="region of interest" description="Disordered" evidence="4">
    <location>
        <begin position="538"/>
        <end position="591"/>
    </location>
</feature>
<protein>
    <recommendedName>
        <fullName evidence="7">NIMA interactive protein</fullName>
    </recommendedName>
</protein>
<evidence type="ECO:0000256" key="4">
    <source>
        <dbReference type="SAM" id="MobiDB-lite"/>
    </source>
</evidence>
<accession>A0A6G1I168</accession>
<dbReference type="InterPro" id="IPR021622">
    <property type="entry name" value="Afadin/alpha-actinin-bd"/>
</dbReference>
<evidence type="ECO:0008006" key="7">
    <source>
        <dbReference type="Google" id="ProtNLM"/>
    </source>
</evidence>
<evidence type="ECO:0000256" key="1">
    <source>
        <dbReference type="ARBA" id="ARBA00009291"/>
    </source>
</evidence>
<comment type="similarity">
    <text evidence="1">Belongs to the ADIP family.</text>
</comment>
<proteinExistence type="inferred from homology"/>
<dbReference type="EMBL" id="ML996692">
    <property type="protein sequence ID" value="KAF2401817.1"/>
    <property type="molecule type" value="Genomic_DNA"/>
</dbReference>